<feature type="domain" description="Reverse transcriptase" evidence="2">
    <location>
        <begin position="1"/>
        <end position="306"/>
    </location>
</feature>
<dbReference type="SUPFAM" id="SSF56672">
    <property type="entry name" value="DNA/RNA polymerases"/>
    <property type="match status" value="1"/>
</dbReference>
<accession>A0A6B3LQZ8</accession>
<dbReference type="Proteomes" id="UP000474777">
    <property type="component" value="Unassembled WGS sequence"/>
</dbReference>
<gene>
    <name evidence="3" type="ORF">GXP69_02920</name>
</gene>
<dbReference type="PANTHER" id="PTHR34047">
    <property type="entry name" value="NUCLEAR INTRON MATURASE 1, MITOCHONDRIAL-RELATED"/>
    <property type="match status" value="1"/>
</dbReference>
<reference evidence="3 4" key="1">
    <citation type="submission" date="2020-02" db="EMBL/GenBank/DDBJ databases">
        <authorList>
            <person name="Kim M.K."/>
        </authorList>
    </citation>
    <scope>NUCLEOTIDE SEQUENCE [LARGE SCALE GENOMIC DNA]</scope>
    <source>
        <strain evidence="3 4">BT327</strain>
    </source>
</reference>
<comment type="similarity">
    <text evidence="1">Belongs to the bacterial reverse transcriptase family.</text>
</comment>
<comment type="caution">
    <text evidence="3">The sequence shown here is derived from an EMBL/GenBank/DDBJ whole genome shotgun (WGS) entry which is preliminary data.</text>
</comment>
<keyword evidence="3" id="KW-0808">Transferase</keyword>
<dbReference type="InterPro" id="IPR000477">
    <property type="entry name" value="RT_dom"/>
</dbReference>
<dbReference type="InterPro" id="IPR051083">
    <property type="entry name" value="GrpII_Intron_Splice-Mob/Def"/>
</dbReference>
<keyword evidence="4" id="KW-1185">Reference proteome</keyword>
<keyword evidence="3" id="KW-0548">Nucleotidyltransferase</keyword>
<evidence type="ECO:0000259" key="2">
    <source>
        <dbReference type="PROSITE" id="PS50878"/>
    </source>
</evidence>
<dbReference type="PROSITE" id="PS50878">
    <property type="entry name" value="RT_POL"/>
    <property type="match status" value="1"/>
</dbReference>
<name>A0A6B3LQZ8_9BACT</name>
<proteinExistence type="inferred from homology"/>
<organism evidence="3 4">
    <name type="scientific">Pontibacter burrus</name>
    <dbReference type="NCBI Taxonomy" id="2704466"/>
    <lineage>
        <taxon>Bacteria</taxon>
        <taxon>Pseudomonadati</taxon>
        <taxon>Bacteroidota</taxon>
        <taxon>Cytophagia</taxon>
        <taxon>Cytophagales</taxon>
        <taxon>Hymenobacteraceae</taxon>
        <taxon>Pontibacter</taxon>
    </lineage>
</organism>
<protein>
    <submittedName>
        <fullName evidence="3">RNA-directed DNA polymerase</fullName>
    </submittedName>
</protein>
<dbReference type="AlphaFoldDB" id="A0A6B3LQZ8"/>
<sequence>MITQESFSKIFPKSFVKKLKESVIPHEQEIERGEIISSLYEDLISYKYHPWTPRDYIIINKANYVSRITPTFQPRDYFLYYFCCKILEDEIAENRAEGTYGGWRLGNKIRLREEYDELEIVESAPSNSFNPYLWRENWQDFQNKAYAANQTGEHKCIVKFDIANFYDNINIALLAKKLYLASPRNKVLYIDLLIHFLNNWNKKFEGYSKKTVGLPQDEISDCSRLLANFYLQDYDLFMKGLCDREGARYLRYADDQLVYAKNLQTARTILFEASKYLSKIGLNLNTSKVEFFENGENFNQYWAFDLFELLGDAHNTENINKGLELFLKWKNRGESFKENSVLKRILNLDFKRFRPDLKFEVLAYLLNKDFMATLPSWALSKLYKQLHEQDRLSMLGLIDELVEDYHFNSFHYNVIQFYKKNKISFNRERIDNKLKKIKV</sequence>
<dbReference type="CDD" id="cd01646">
    <property type="entry name" value="RT_Bac_retron_I"/>
    <property type="match status" value="1"/>
</dbReference>
<keyword evidence="3" id="KW-0695">RNA-directed DNA polymerase</keyword>
<dbReference type="RefSeq" id="WP_163912160.1">
    <property type="nucleotide sequence ID" value="NZ_JAAGWD010000001.1"/>
</dbReference>
<dbReference type="PANTHER" id="PTHR34047:SF8">
    <property type="entry name" value="PROTEIN YKFC"/>
    <property type="match status" value="1"/>
</dbReference>
<evidence type="ECO:0000313" key="4">
    <source>
        <dbReference type="Proteomes" id="UP000474777"/>
    </source>
</evidence>
<evidence type="ECO:0000256" key="1">
    <source>
        <dbReference type="ARBA" id="ARBA00034120"/>
    </source>
</evidence>
<dbReference type="EMBL" id="JAAGWD010000001">
    <property type="protein sequence ID" value="NEM96636.1"/>
    <property type="molecule type" value="Genomic_DNA"/>
</dbReference>
<dbReference type="GO" id="GO:0003964">
    <property type="term" value="F:RNA-directed DNA polymerase activity"/>
    <property type="evidence" value="ECO:0007669"/>
    <property type="project" value="UniProtKB-KW"/>
</dbReference>
<evidence type="ECO:0000313" key="3">
    <source>
        <dbReference type="EMBL" id="NEM96636.1"/>
    </source>
</evidence>
<dbReference type="InterPro" id="IPR043502">
    <property type="entry name" value="DNA/RNA_pol_sf"/>
</dbReference>
<dbReference type="Pfam" id="PF00078">
    <property type="entry name" value="RVT_1"/>
    <property type="match status" value="1"/>
</dbReference>